<dbReference type="EMBL" id="SAUN01000001">
    <property type="protein sequence ID" value="RVX38784.1"/>
    <property type="molecule type" value="Genomic_DNA"/>
</dbReference>
<name>A0A438LZ01_9ACTN</name>
<protein>
    <submittedName>
        <fullName evidence="2">Uncharacterized protein</fullName>
    </submittedName>
</protein>
<evidence type="ECO:0000313" key="3">
    <source>
        <dbReference type="Proteomes" id="UP000284824"/>
    </source>
</evidence>
<feature type="region of interest" description="Disordered" evidence="1">
    <location>
        <begin position="1"/>
        <end position="40"/>
    </location>
</feature>
<proteinExistence type="predicted"/>
<accession>A0A438LZ01</accession>
<gene>
    <name evidence="2" type="ORF">EDD27_1112</name>
</gene>
<evidence type="ECO:0000313" key="2">
    <source>
        <dbReference type="EMBL" id="RVX38784.1"/>
    </source>
</evidence>
<dbReference type="RefSeq" id="WP_277750693.1">
    <property type="nucleotide sequence ID" value="NZ_SAUN01000001.1"/>
</dbReference>
<organism evidence="2 3">
    <name type="scientific">Nonomuraea polychroma</name>
    <dbReference type="NCBI Taxonomy" id="46176"/>
    <lineage>
        <taxon>Bacteria</taxon>
        <taxon>Bacillati</taxon>
        <taxon>Actinomycetota</taxon>
        <taxon>Actinomycetes</taxon>
        <taxon>Streptosporangiales</taxon>
        <taxon>Streptosporangiaceae</taxon>
        <taxon>Nonomuraea</taxon>
    </lineage>
</organism>
<comment type="caution">
    <text evidence="2">The sequence shown here is derived from an EMBL/GenBank/DDBJ whole genome shotgun (WGS) entry which is preliminary data.</text>
</comment>
<sequence length="40" mass="4448">MRLDDQGIPKPEVRCGKLDDAPEPDKECEGLRESSTSFTP</sequence>
<reference evidence="2 3" key="1">
    <citation type="submission" date="2019-01" db="EMBL/GenBank/DDBJ databases">
        <title>Sequencing the genomes of 1000 actinobacteria strains.</title>
        <authorList>
            <person name="Klenk H.-P."/>
        </authorList>
    </citation>
    <scope>NUCLEOTIDE SEQUENCE [LARGE SCALE GENOMIC DNA]</scope>
    <source>
        <strain evidence="2 3">DSM 43925</strain>
    </source>
</reference>
<dbReference type="Proteomes" id="UP000284824">
    <property type="component" value="Unassembled WGS sequence"/>
</dbReference>
<feature type="compositionally biased region" description="Basic and acidic residues" evidence="1">
    <location>
        <begin position="1"/>
        <end position="32"/>
    </location>
</feature>
<dbReference type="AlphaFoldDB" id="A0A438LZ01"/>
<keyword evidence="3" id="KW-1185">Reference proteome</keyword>
<evidence type="ECO:0000256" key="1">
    <source>
        <dbReference type="SAM" id="MobiDB-lite"/>
    </source>
</evidence>